<gene>
    <name evidence="11" type="ORF">GGP41_009833</name>
</gene>
<dbReference type="PRINTS" id="PR00385">
    <property type="entry name" value="P450"/>
</dbReference>
<dbReference type="InterPro" id="IPR050121">
    <property type="entry name" value="Cytochrome_P450_monoxygenase"/>
</dbReference>
<keyword evidence="7" id="KW-0175">Coiled coil</keyword>
<dbReference type="SUPFAM" id="SSF48264">
    <property type="entry name" value="Cytochrome P450"/>
    <property type="match status" value="1"/>
</dbReference>
<dbReference type="GO" id="GO:0020037">
    <property type="term" value="F:heme binding"/>
    <property type="evidence" value="ECO:0007669"/>
    <property type="project" value="InterPro"/>
</dbReference>
<keyword evidence="6" id="KW-0479">Metal-binding</keyword>
<feature type="transmembrane region" description="Helical" evidence="9">
    <location>
        <begin position="16"/>
        <end position="33"/>
    </location>
</feature>
<dbReference type="InterPro" id="IPR036396">
    <property type="entry name" value="Cyt_P450_sf"/>
</dbReference>
<dbReference type="PANTHER" id="PTHR24305:SF168">
    <property type="entry name" value="P450, PUTATIVE (EUROFUNG)-RELATED"/>
    <property type="match status" value="1"/>
</dbReference>
<feature type="compositionally biased region" description="Basic residues" evidence="8">
    <location>
        <begin position="602"/>
        <end position="611"/>
    </location>
</feature>
<dbReference type="Pfam" id="PF00067">
    <property type="entry name" value="p450"/>
    <property type="match status" value="1"/>
</dbReference>
<sequence>MDNTAEGSLLDNVSRRLQAIVFVLGFLFVIGRIRQYLRLRHFAGPKTTGFSWLWHSRAVISGESPRYYGQVCEKFGPIARIAPNHLITSDPDFWIRINAVRSPYRRSPWYFHAARFETGKDNVFTECDNDRHDARRKKMLAGYSGKENPTLEPSIDQHVKELIDLVRKYATSAASTAPSIHMDLAEKIPFFTLDVISHISLGEPFGDLKADSDVKNYIKSSEEGLKIGNTAFAMGIAWLKDKPVIGPAISPSEKDATGFGHMMAQARKIIVSRSLKSTEERSDMFASFVRHGLAGDDLFQEVFEQILAGSDTTAAAIRIILLYLMKHPRVYAKLQAEIDEAVQGGKALASPGIISDAQARRLPYLGAVVREGMRMHPPVANLFSKVAPDEGDVAVINGKEYFIPGGTLIGYSALTMHRNNQAVYGEDCAIFRPERWLIDSADEAAKERLAKMTKTNDMIFGYGRWVCLGRNVALIEIHKVVFELLRNFDLALTYPLQPWKTFNSLGLWDIKDISRRSMTAIFGQRHTWDESPTYNHAIGPATPPLPYHGFAPSRHHVAAHLVNMAGYYDDEASVNVQPSQMSADGQPRGRDCYAPDDDTPNRRQKRHRSSPRPHDACTIARPAPEAPCAGLPQTSALFAAHNDASSQQHFDMLPPQDSVHASWQALHEYAQSHASQHGYALSINTTAKNRSRIKLACVCYGQPKNTHKLTAETRVRKNRVSYKTGCKMWIEGKKLEDGTWLLRVGEAQHNHPGRDSAGWAVQRKRTWGLVGGRIGVGGVTAKEELAKRRLPGTKDTLEDVDAEAEEGDDYTQPPSPSQKPVTHSLERGGLVWKIVEQEMLRKGKLNQGRDRGVGRTVDVLQRRLPGIHILKRDVYNIRAQIKRARKAAGQQLGDGYDSSNDEAQDPFLPTAITLPDNIDPQIAPEQSHPQPQPQPQSHIQPPPTFSPPPSHPHPLPTKPASPARKDSRIDPSLVDTPPPPSLPPPSPSPDPPATASLQVLRLHRENAELRRLLADKTKEVKEKTIEMAGLKSQVELLSNLMLTSGRGLMGN</sequence>
<accession>A0A8H5ZIB9</accession>
<feature type="binding site" description="axial binding residue" evidence="6">
    <location>
        <position position="467"/>
    </location>
    <ligand>
        <name>heme</name>
        <dbReference type="ChEBI" id="CHEBI:30413"/>
    </ligand>
    <ligandPart>
        <name>Fe</name>
        <dbReference type="ChEBI" id="CHEBI:18248"/>
    </ligandPart>
</feature>
<dbReference type="Proteomes" id="UP000624244">
    <property type="component" value="Unassembled WGS sequence"/>
</dbReference>
<reference evidence="11" key="1">
    <citation type="submission" date="2019-11" db="EMBL/GenBank/DDBJ databases">
        <title>Bipolaris sorokiniana Genome sequencing.</title>
        <authorList>
            <person name="Wang H."/>
        </authorList>
    </citation>
    <scope>NUCLEOTIDE SEQUENCE</scope>
</reference>
<dbReference type="InterPro" id="IPR004330">
    <property type="entry name" value="FAR1_DNA_bnd_dom"/>
</dbReference>
<feature type="region of interest" description="Disordered" evidence="8">
    <location>
        <begin position="578"/>
        <end position="617"/>
    </location>
</feature>
<dbReference type="GO" id="GO:0016705">
    <property type="term" value="F:oxidoreductase activity, acting on paired donors, with incorporation or reduction of molecular oxygen"/>
    <property type="evidence" value="ECO:0007669"/>
    <property type="project" value="InterPro"/>
</dbReference>
<dbReference type="Gene3D" id="1.10.630.10">
    <property type="entry name" value="Cytochrome P450"/>
    <property type="match status" value="1"/>
</dbReference>
<organism evidence="11 12">
    <name type="scientific">Cochliobolus sativus</name>
    <name type="common">Common root rot and spot blotch fungus</name>
    <name type="synonym">Bipolaris sorokiniana</name>
    <dbReference type="NCBI Taxonomy" id="45130"/>
    <lineage>
        <taxon>Eukaryota</taxon>
        <taxon>Fungi</taxon>
        <taxon>Dikarya</taxon>
        <taxon>Ascomycota</taxon>
        <taxon>Pezizomycotina</taxon>
        <taxon>Dothideomycetes</taxon>
        <taxon>Pleosporomycetidae</taxon>
        <taxon>Pleosporales</taxon>
        <taxon>Pleosporineae</taxon>
        <taxon>Pleosporaceae</taxon>
        <taxon>Bipolaris</taxon>
    </lineage>
</organism>
<feature type="compositionally biased region" description="Pro residues" evidence="8">
    <location>
        <begin position="976"/>
        <end position="992"/>
    </location>
</feature>
<evidence type="ECO:0000313" key="11">
    <source>
        <dbReference type="EMBL" id="KAF5848749.1"/>
    </source>
</evidence>
<evidence type="ECO:0000256" key="5">
    <source>
        <dbReference type="ARBA" id="ARBA00079990"/>
    </source>
</evidence>
<keyword evidence="6" id="KW-0349">Heme</keyword>
<comment type="caution">
    <text evidence="11">The sequence shown here is derived from an EMBL/GenBank/DDBJ whole genome shotgun (WGS) entry which is preliminary data.</text>
</comment>
<evidence type="ECO:0000259" key="10">
    <source>
        <dbReference type="Pfam" id="PF03101"/>
    </source>
</evidence>
<dbReference type="InterPro" id="IPR001128">
    <property type="entry name" value="Cyt_P450"/>
</dbReference>
<dbReference type="PANTHER" id="PTHR24305">
    <property type="entry name" value="CYTOCHROME P450"/>
    <property type="match status" value="1"/>
</dbReference>
<feature type="domain" description="FAR1" evidence="10">
    <location>
        <begin position="671"/>
        <end position="752"/>
    </location>
</feature>
<evidence type="ECO:0000256" key="6">
    <source>
        <dbReference type="PIRSR" id="PIRSR602401-1"/>
    </source>
</evidence>
<feature type="compositionally biased region" description="Pro residues" evidence="8">
    <location>
        <begin position="930"/>
        <end position="959"/>
    </location>
</feature>
<dbReference type="InterPro" id="IPR002401">
    <property type="entry name" value="Cyt_P450_E_grp-I"/>
</dbReference>
<evidence type="ECO:0000256" key="1">
    <source>
        <dbReference type="ARBA" id="ARBA00004972"/>
    </source>
</evidence>
<dbReference type="GO" id="GO:0004497">
    <property type="term" value="F:monooxygenase activity"/>
    <property type="evidence" value="ECO:0007669"/>
    <property type="project" value="InterPro"/>
</dbReference>
<keyword evidence="9" id="KW-0812">Transmembrane</keyword>
<keyword evidence="2" id="KW-0843">Virulence</keyword>
<comment type="pathway">
    <text evidence="1">Hormone biosynthesis.</text>
</comment>
<dbReference type="Pfam" id="PF03101">
    <property type="entry name" value="FAR1"/>
    <property type="match status" value="1"/>
</dbReference>
<dbReference type="GO" id="GO:0005506">
    <property type="term" value="F:iron ion binding"/>
    <property type="evidence" value="ECO:0007669"/>
    <property type="project" value="InterPro"/>
</dbReference>
<evidence type="ECO:0000256" key="9">
    <source>
        <dbReference type="SAM" id="Phobius"/>
    </source>
</evidence>
<evidence type="ECO:0000256" key="3">
    <source>
        <dbReference type="ARBA" id="ARBA00067672"/>
    </source>
</evidence>
<dbReference type="PRINTS" id="PR00463">
    <property type="entry name" value="EP450I"/>
</dbReference>
<dbReference type="CDD" id="cd11060">
    <property type="entry name" value="CYP57A1-like"/>
    <property type="match status" value="1"/>
</dbReference>
<feature type="coiled-coil region" evidence="7">
    <location>
        <begin position="999"/>
        <end position="1033"/>
    </location>
</feature>
<name>A0A8H5ZIB9_COCSA</name>
<keyword evidence="6" id="KW-0408">Iron</keyword>
<proteinExistence type="predicted"/>
<feature type="region of interest" description="Disordered" evidence="8">
    <location>
        <begin position="890"/>
        <end position="994"/>
    </location>
</feature>
<evidence type="ECO:0000256" key="7">
    <source>
        <dbReference type="SAM" id="Coils"/>
    </source>
</evidence>
<evidence type="ECO:0000256" key="2">
    <source>
        <dbReference type="ARBA" id="ARBA00023026"/>
    </source>
</evidence>
<comment type="cofactor">
    <cofactor evidence="6">
        <name>heme</name>
        <dbReference type="ChEBI" id="CHEBI:30413"/>
    </cofactor>
</comment>
<keyword evidence="9" id="KW-0472">Membrane</keyword>
<evidence type="ECO:0000256" key="4">
    <source>
        <dbReference type="ARBA" id="ARBA00068222"/>
    </source>
</evidence>
<dbReference type="FunFam" id="1.10.630.10:FF:000076">
    <property type="entry name" value="Cytochrome P450 monooxygenase"/>
    <property type="match status" value="1"/>
</dbReference>
<dbReference type="AlphaFoldDB" id="A0A8H5ZIB9"/>
<feature type="region of interest" description="Disordered" evidence="8">
    <location>
        <begin position="802"/>
        <end position="824"/>
    </location>
</feature>
<keyword evidence="9" id="KW-1133">Transmembrane helix</keyword>
<evidence type="ECO:0000313" key="12">
    <source>
        <dbReference type="Proteomes" id="UP000624244"/>
    </source>
</evidence>
<protein>
    <recommendedName>
        <fullName evidence="4">Cytochrome P450 monooxygenase ABA1</fullName>
    </recommendedName>
    <alternativeName>
        <fullName evidence="5">Abscisic acid biosynthesis protein 1</fullName>
    </alternativeName>
    <alternativeName>
        <fullName evidence="3">Cytochrome P450 monooxygenase aba1</fullName>
    </alternativeName>
</protein>
<dbReference type="EMBL" id="WNKQ01000010">
    <property type="protein sequence ID" value="KAF5848749.1"/>
    <property type="molecule type" value="Genomic_DNA"/>
</dbReference>
<evidence type="ECO:0000256" key="8">
    <source>
        <dbReference type="SAM" id="MobiDB-lite"/>
    </source>
</evidence>